<evidence type="ECO:0000313" key="1">
    <source>
        <dbReference type="EMBL" id="KYQ48234.1"/>
    </source>
</evidence>
<name>A0A151WK73_9HYME</name>
<keyword evidence="2" id="KW-1185">Reference proteome</keyword>
<evidence type="ECO:0000313" key="2">
    <source>
        <dbReference type="Proteomes" id="UP000075809"/>
    </source>
</evidence>
<sequence>MGSVDLTHVSGASSTQEVPYARFYLIVIYGAGCRDAATLNNARNRATYAYTAIPQSGRSWSVDDRPISVDGFAASTIKFKARQLVPHAGTTTAMRTSLRGGCLPFASCHVPIYRRGAPEEFAIVSVAERK</sequence>
<proteinExistence type="predicted"/>
<dbReference type="AlphaFoldDB" id="A0A151WK73"/>
<accession>A0A151WK73</accession>
<reference evidence="1 2" key="1">
    <citation type="submission" date="2015-09" db="EMBL/GenBank/DDBJ databases">
        <title>Trachymyrmex zeteki WGS genome.</title>
        <authorList>
            <person name="Nygaard S."/>
            <person name="Hu H."/>
            <person name="Boomsma J."/>
            <person name="Zhang G."/>
        </authorList>
    </citation>
    <scope>NUCLEOTIDE SEQUENCE [LARGE SCALE GENOMIC DNA]</scope>
    <source>
        <strain evidence="1">Tzet28-1</strain>
        <tissue evidence="1">Whole body</tissue>
    </source>
</reference>
<gene>
    <name evidence="1" type="ORF">ALC60_12716</name>
</gene>
<protein>
    <submittedName>
        <fullName evidence="1">Uncharacterized protein</fullName>
    </submittedName>
</protein>
<organism evidence="1 2">
    <name type="scientific">Mycetomoellerius zeteki</name>
    <dbReference type="NCBI Taxonomy" id="64791"/>
    <lineage>
        <taxon>Eukaryota</taxon>
        <taxon>Metazoa</taxon>
        <taxon>Ecdysozoa</taxon>
        <taxon>Arthropoda</taxon>
        <taxon>Hexapoda</taxon>
        <taxon>Insecta</taxon>
        <taxon>Pterygota</taxon>
        <taxon>Neoptera</taxon>
        <taxon>Endopterygota</taxon>
        <taxon>Hymenoptera</taxon>
        <taxon>Apocrita</taxon>
        <taxon>Aculeata</taxon>
        <taxon>Formicoidea</taxon>
        <taxon>Formicidae</taxon>
        <taxon>Myrmicinae</taxon>
        <taxon>Mycetomoellerius</taxon>
    </lineage>
</organism>
<dbReference type="EMBL" id="KQ983014">
    <property type="protein sequence ID" value="KYQ48234.1"/>
    <property type="molecule type" value="Genomic_DNA"/>
</dbReference>
<dbReference type="Proteomes" id="UP000075809">
    <property type="component" value="Unassembled WGS sequence"/>
</dbReference>